<dbReference type="InterPro" id="IPR052715">
    <property type="entry name" value="RAYT_transposase"/>
</dbReference>
<dbReference type="Gene3D" id="3.30.70.1290">
    <property type="entry name" value="Transposase IS200-like"/>
    <property type="match status" value="1"/>
</dbReference>
<sequence>MTYRRQQILCDLQIRTALRQAIKTVREKYPFKIEAWVLLPDHLHCIWTLPPDDVNYSFRWGMIKRLVSRACAKDYKRHDWINASKRKYRESTIWQRRYWEHQIRNEQDFARHVDYIHYNPVKHGICNRVMDWPYSTFHREVARGIYTEDWAGDKTKPVGGDFGE</sequence>
<organism evidence="2 3">
    <name type="scientific">Sedimenticola thiotaurini</name>
    <dbReference type="NCBI Taxonomy" id="1543721"/>
    <lineage>
        <taxon>Bacteria</taxon>
        <taxon>Pseudomonadati</taxon>
        <taxon>Pseudomonadota</taxon>
        <taxon>Gammaproteobacteria</taxon>
        <taxon>Chromatiales</taxon>
        <taxon>Sedimenticolaceae</taxon>
        <taxon>Sedimenticola</taxon>
    </lineage>
</organism>
<dbReference type="InterPro" id="IPR002686">
    <property type="entry name" value="Transposase_17"/>
</dbReference>
<dbReference type="EMBL" id="CP011412">
    <property type="protein sequence ID" value="AKH22080.1"/>
    <property type="molecule type" value="Genomic_DNA"/>
</dbReference>
<gene>
    <name evidence="2" type="ORF">AAY24_05910</name>
</gene>
<evidence type="ECO:0000259" key="1">
    <source>
        <dbReference type="SMART" id="SM01321"/>
    </source>
</evidence>
<keyword evidence="3" id="KW-1185">Reference proteome</keyword>
<dbReference type="Proteomes" id="UP000034410">
    <property type="component" value="Chromosome"/>
</dbReference>
<dbReference type="GO" id="GO:0004803">
    <property type="term" value="F:transposase activity"/>
    <property type="evidence" value="ECO:0007669"/>
    <property type="project" value="InterPro"/>
</dbReference>
<protein>
    <submittedName>
        <fullName evidence="2">Transposase</fullName>
    </submittedName>
</protein>
<dbReference type="SMART" id="SM01321">
    <property type="entry name" value="Y1_Tnp"/>
    <property type="match status" value="1"/>
</dbReference>
<accession>A0A0F7K4F9</accession>
<dbReference type="PATRIC" id="fig|1543721.4.peg.1222"/>
<name>A0A0F7K4F9_9GAMM</name>
<dbReference type="InterPro" id="IPR036515">
    <property type="entry name" value="Transposase_17_sf"/>
</dbReference>
<dbReference type="NCBIfam" id="NF047646">
    <property type="entry name" value="REP_Tyr_transpos"/>
    <property type="match status" value="1"/>
</dbReference>
<reference evidence="2 3" key="1">
    <citation type="journal article" date="2015" name="Genome Announc.">
        <title>Complete Genome Sequence of Sedimenticola thiotaurini Strain SIP-G1, a Polyphosphate- and Polyhydroxyalkanoate-Accumulating Sulfur-Oxidizing Gammaproteobacterium Isolated from Salt Marsh Sediments.</title>
        <authorList>
            <person name="Flood B.E."/>
            <person name="Jones D.S."/>
            <person name="Bailey J.V."/>
        </authorList>
    </citation>
    <scope>NUCLEOTIDE SEQUENCE [LARGE SCALE GENOMIC DNA]</scope>
    <source>
        <strain evidence="2 3">SIP-G1</strain>
    </source>
</reference>
<dbReference type="PANTHER" id="PTHR36966">
    <property type="entry name" value="REP-ASSOCIATED TYROSINE TRANSPOSASE"/>
    <property type="match status" value="1"/>
</dbReference>
<evidence type="ECO:0000313" key="2">
    <source>
        <dbReference type="EMBL" id="AKH22080.1"/>
    </source>
</evidence>
<dbReference type="PANTHER" id="PTHR36966:SF1">
    <property type="entry name" value="REP-ASSOCIATED TYROSINE TRANSPOSASE"/>
    <property type="match status" value="1"/>
</dbReference>
<dbReference type="GO" id="GO:0043565">
    <property type="term" value="F:sequence-specific DNA binding"/>
    <property type="evidence" value="ECO:0007669"/>
    <property type="project" value="TreeGrafter"/>
</dbReference>
<dbReference type="AlphaFoldDB" id="A0A0F7K4F9"/>
<dbReference type="SUPFAM" id="SSF143422">
    <property type="entry name" value="Transposase IS200-like"/>
    <property type="match status" value="1"/>
</dbReference>
<dbReference type="KEGG" id="seds:AAY24_05910"/>
<dbReference type="Pfam" id="PF01797">
    <property type="entry name" value="Y1_Tnp"/>
    <property type="match status" value="1"/>
</dbReference>
<evidence type="ECO:0000313" key="3">
    <source>
        <dbReference type="Proteomes" id="UP000034410"/>
    </source>
</evidence>
<dbReference type="GO" id="GO:0006313">
    <property type="term" value="P:DNA transposition"/>
    <property type="evidence" value="ECO:0007669"/>
    <property type="project" value="InterPro"/>
</dbReference>
<proteinExistence type="predicted"/>
<feature type="domain" description="Transposase IS200-like" evidence="1">
    <location>
        <begin position="1"/>
        <end position="119"/>
    </location>
</feature>